<dbReference type="GO" id="GO:0070012">
    <property type="term" value="F:oligopeptidase activity"/>
    <property type="evidence" value="ECO:0007669"/>
    <property type="project" value="TreeGrafter"/>
</dbReference>
<dbReference type="GeneID" id="93736459"/>
<organism evidence="6 7">
    <name type="scientific">Serratia symbiotica</name>
    <dbReference type="NCBI Taxonomy" id="138074"/>
    <lineage>
        <taxon>Bacteria</taxon>
        <taxon>Pseudomonadati</taxon>
        <taxon>Pseudomonadota</taxon>
        <taxon>Gammaproteobacteria</taxon>
        <taxon>Enterobacterales</taxon>
        <taxon>Yersiniaceae</taxon>
        <taxon>Serratia</taxon>
    </lineage>
</organism>
<dbReference type="STRING" id="138074.SYMBAF_20369"/>
<keyword evidence="3" id="KW-0720">Serine protease</keyword>
<evidence type="ECO:0000313" key="6">
    <source>
        <dbReference type="EMBL" id="QLH62898.1"/>
    </source>
</evidence>
<dbReference type="Pfam" id="PF02897">
    <property type="entry name" value="Peptidase_S9_N"/>
    <property type="match status" value="1"/>
</dbReference>
<gene>
    <name evidence="6" type="ORF">SYMBAF_08105</name>
</gene>
<evidence type="ECO:0000256" key="3">
    <source>
        <dbReference type="ARBA" id="ARBA00022825"/>
    </source>
</evidence>
<dbReference type="InterPro" id="IPR001375">
    <property type="entry name" value="Peptidase_S9_cat"/>
</dbReference>
<dbReference type="EMBL" id="CP050855">
    <property type="protein sequence ID" value="QLH62898.1"/>
    <property type="molecule type" value="Genomic_DNA"/>
</dbReference>
<dbReference type="AlphaFoldDB" id="A0A068Z1Y5"/>
<dbReference type="Proteomes" id="UP000042738">
    <property type="component" value="Chromosome"/>
</dbReference>
<keyword evidence="2" id="KW-0378">Hydrolase</keyword>
<evidence type="ECO:0000256" key="2">
    <source>
        <dbReference type="ARBA" id="ARBA00022801"/>
    </source>
</evidence>
<protein>
    <submittedName>
        <fullName evidence="6">S9 family peptidase</fullName>
    </submittedName>
</protein>
<dbReference type="SUPFAM" id="SSF50993">
    <property type="entry name" value="Peptidase/esterase 'gauge' domain"/>
    <property type="match status" value="1"/>
</dbReference>
<reference evidence="6 7" key="1">
    <citation type="journal article" date="2014" name="Genome Announc.">
        <title>Whole-Genome Sequence of Serratia symbiotica Strain CWBI-2.3T, a Free-Living Symbiont of the Black Bean Aphid Aphis fabae.</title>
        <authorList>
            <person name="Foray V."/>
            <person name="Grigorescu A.S."/>
            <person name="Sabri A."/>
            <person name="Haubruge E."/>
            <person name="Lognay G."/>
            <person name="Francis F."/>
            <person name="Fauconnier M.L."/>
            <person name="Hance T."/>
            <person name="Thonart P."/>
        </authorList>
    </citation>
    <scope>NUCLEOTIDE SEQUENCE [LARGE SCALE GENOMIC DNA]</scope>
    <source>
        <strain evidence="6">CWBI-2.3</strain>
    </source>
</reference>
<dbReference type="PANTHER" id="PTHR42881">
    <property type="entry name" value="PROLYL ENDOPEPTIDASE"/>
    <property type="match status" value="1"/>
</dbReference>
<evidence type="ECO:0000313" key="7">
    <source>
        <dbReference type="Proteomes" id="UP000042738"/>
    </source>
</evidence>
<dbReference type="PRINTS" id="PR00862">
    <property type="entry name" value="PROLIGOPTASE"/>
</dbReference>
<name>A0A068Z1Y5_9GAMM</name>
<dbReference type="InterPro" id="IPR023302">
    <property type="entry name" value="Pept_S9A_N"/>
</dbReference>
<dbReference type="SUPFAM" id="SSF53474">
    <property type="entry name" value="alpha/beta-Hydrolases"/>
    <property type="match status" value="1"/>
</dbReference>
<dbReference type="InterPro" id="IPR002470">
    <property type="entry name" value="Peptidase_S9A"/>
</dbReference>
<proteinExistence type="predicted"/>
<dbReference type="Pfam" id="PF00326">
    <property type="entry name" value="Peptidase_S9"/>
    <property type="match status" value="1"/>
</dbReference>
<dbReference type="PANTHER" id="PTHR42881:SF13">
    <property type="entry name" value="PROLYL ENDOPEPTIDASE"/>
    <property type="match status" value="1"/>
</dbReference>
<dbReference type="Gene3D" id="3.40.50.1820">
    <property type="entry name" value="alpha/beta hydrolase"/>
    <property type="match status" value="1"/>
</dbReference>
<keyword evidence="1" id="KW-0645">Protease</keyword>
<evidence type="ECO:0000259" key="4">
    <source>
        <dbReference type="Pfam" id="PF00326"/>
    </source>
</evidence>
<dbReference type="Gene3D" id="2.130.10.120">
    <property type="entry name" value="Prolyl oligopeptidase, N-terminal domain"/>
    <property type="match status" value="1"/>
</dbReference>
<dbReference type="GO" id="GO:0004252">
    <property type="term" value="F:serine-type endopeptidase activity"/>
    <property type="evidence" value="ECO:0007669"/>
    <property type="project" value="InterPro"/>
</dbReference>
<dbReference type="RefSeq" id="WP_052447742.1">
    <property type="nucleotide sequence ID" value="NZ_CP050855.1"/>
</dbReference>
<evidence type="ECO:0000259" key="5">
    <source>
        <dbReference type="Pfam" id="PF02897"/>
    </source>
</evidence>
<dbReference type="InterPro" id="IPR029058">
    <property type="entry name" value="AB_hydrolase_fold"/>
</dbReference>
<evidence type="ECO:0000256" key="1">
    <source>
        <dbReference type="ARBA" id="ARBA00022670"/>
    </source>
</evidence>
<accession>A0A068Z1Y5</accession>
<feature type="domain" description="Peptidase S9A N-terminal" evidence="5">
    <location>
        <begin position="40"/>
        <end position="419"/>
    </location>
</feature>
<dbReference type="GO" id="GO:0005829">
    <property type="term" value="C:cytosol"/>
    <property type="evidence" value="ECO:0007669"/>
    <property type="project" value="TreeGrafter"/>
</dbReference>
<dbReference type="GO" id="GO:0006508">
    <property type="term" value="P:proteolysis"/>
    <property type="evidence" value="ECO:0007669"/>
    <property type="project" value="UniProtKB-KW"/>
</dbReference>
<sequence>MKDRLIQIIKLFGKPVLLVSLTLPGCLIFAHANEKSYEDNMDSYSWMETQPQHTARWLSERSDLAVNMLHALPWRNSLAKRLNQLVSTAPTISDIYDAGENRFYLRSTPEHPYLRLYVKQKGMPERVIIDPPVGYRINFFTPSHDGRSVAFGLSKNGIESTDIRVIRVADNVVIDDHIPAVRYPNVVWAADNQSFYYSQNATNQDSGRQTCGKVYLHHLESHRDVMTFDWHAIPELAQKSCENANLYASPDSEYLIVNISKSISGYGGYLFFAKKCAGDHGSLTWKKIVDADKNVSAFVYSSRWIYLASYNSSSGYNISRVDLDSPASPGEPVMSWSNGELTQLSISPDSLYVVYHEAGNSKFMRISFADIKQPQSIPVPSDENVSAVFASSDSQHILFTRQGWINPPVIYQYLPETNSILDTKLIQPINQPLTDYMTEEKWVTTKDNIRVPLTLIYRKGIKRTGTNPTWLTAYGAYGVSSFPEFDLSRLLWLEQDGILAIAHVRGGGELGPAWHEGGKENKKENSITDFIHCAEFLIDNHYTSPSKLAISGESAGGIIMGMALTRRPELFSAVAIDVGMLNTSRLDKIPIGVMNYEELGSPLTPSGMQSLLKIDAYRHLKLGKNYPPVLLTVGLQDQRVSPWQTAKFAARLQAINTPQDVLVLAYRRGGHSAATYAEADSKLVDVVSFFIWKTGLQFYEK</sequence>
<feature type="domain" description="Peptidase S9 prolyl oligopeptidase catalytic" evidence="4">
    <location>
        <begin position="484"/>
        <end position="694"/>
    </location>
</feature>
<dbReference type="InterPro" id="IPR051167">
    <property type="entry name" value="Prolyl_oligopep/macrocyclase"/>
</dbReference>